<feature type="domain" description="Plasmid replication protein C N-terminal" evidence="2">
    <location>
        <begin position="19"/>
        <end position="170"/>
    </location>
</feature>
<accession>A0A327YE52</accession>
<keyword evidence="5" id="KW-1185">Reference proteome</keyword>
<reference evidence="4 5" key="1">
    <citation type="submission" date="2018-06" db="EMBL/GenBank/DDBJ databases">
        <title>Genomic Encyclopedia of Archaeal and Bacterial Type Strains, Phase II (KMG-II): from individual species to whole genera.</title>
        <authorList>
            <person name="Goeker M."/>
        </authorList>
    </citation>
    <scope>NUCLEOTIDE SEQUENCE [LARGE SCALE GENOMIC DNA]</scope>
    <source>
        <strain evidence="4 5">DSM 22011</strain>
    </source>
</reference>
<dbReference type="EMBL" id="QLMG01000009">
    <property type="protein sequence ID" value="RAK19328.1"/>
    <property type="molecule type" value="Genomic_DNA"/>
</dbReference>
<gene>
    <name evidence="4" type="ORF">ATI53_1009101</name>
</gene>
<protein>
    <submittedName>
        <fullName evidence="4">Replication initiation protein RepC</fullName>
    </submittedName>
</protein>
<dbReference type="Proteomes" id="UP000249165">
    <property type="component" value="Unassembled WGS sequence"/>
</dbReference>
<dbReference type="Pfam" id="PF11800">
    <property type="entry name" value="RP-C_C"/>
    <property type="match status" value="1"/>
</dbReference>
<sequence length="399" mass="44426">MPCCSLVPIHKDQTVNVIQTHLTLPEGWTKGAVMALISEVAPHIGLRPARLAVLNYIIGRTRASDWTSPHREPVFFGTQDLAAVELGKTSRQLRTDEAALAKLGLIVKRVAANGARYGRAGLGLILTPLIARLEEFIALRDRLRAERRHLRALKDLRSLRLRHMKRCIAALPSSAIKDPEIVKILASFDKWPRSDALSRLGLERLNAHLKVSSDLCNSLEDWLENHGLSSDQPVENFRPFTQNTREETQTVETPPAVDNSERHAEIAQSEPPSSISCPAPPALTPENLYRIAGDGLRMMLDASRDQNRPLKERDIIEAAWALLPMLDIHASVWHEGQSTLGDHGLAFCLLLVDAQRDHPSYPVRNPGGLMRELIRRAKAGRLDFDASVAALQKRRNGVR</sequence>
<comment type="caution">
    <text evidence="4">The sequence shown here is derived from an EMBL/GenBank/DDBJ whole genome shotgun (WGS) entry which is preliminary data.</text>
</comment>
<evidence type="ECO:0000259" key="3">
    <source>
        <dbReference type="Pfam" id="PF11800"/>
    </source>
</evidence>
<proteinExistence type="predicted"/>
<feature type="domain" description="Plasmid replication protein C C-terminal" evidence="3">
    <location>
        <begin position="311"/>
        <end position="393"/>
    </location>
</feature>
<dbReference type="Pfam" id="PF03428">
    <property type="entry name" value="RP-C"/>
    <property type="match status" value="1"/>
</dbReference>
<organism evidence="4 5">
    <name type="scientific">Salipiger aestuarii</name>
    <dbReference type="NCBI Taxonomy" id="568098"/>
    <lineage>
        <taxon>Bacteria</taxon>
        <taxon>Pseudomonadati</taxon>
        <taxon>Pseudomonadota</taxon>
        <taxon>Alphaproteobacteria</taxon>
        <taxon>Rhodobacterales</taxon>
        <taxon>Roseobacteraceae</taxon>
        <taxon>Salipiger</taxon>
    </lineage>
</organism>
<evidence type="ECO:0000256" key="1">
    <source>
        <dbReference type="SAM" id="MobiDB-lite"/>
    </source>
</evidence>
<dbReference type="OrthoDB" id="7488837at2"/>
<evidence type="ECO:0000259" key="2">
    <source>
        <dbReference type="Pfam" id="PF03428"/>
    </source>
</evidence>
<evidence type="ECO:0000313" key="4">
    <source>
        <dbReference type="EMBL" id="RAK19328.1"/>
    </source>
</evidence>
<dbReference type="InterPro" id="IPR005090">
    <property type="entry name" value="RepC_N"/>
</dbReference>
<evidence type="ECO:0000313" key="5">
    <source>
        <dbReference type="Proteomes" id="UP000249165"/>
    </source>
</evidence>
<feature type="region of interest" description="Disordered" evidence="1">
    <location>
        <begin position="242"/>
        <end position="281"/>
    </location>
</feature>
<dbReference type="InterPro" id="IPR021760">
    <property type="entry name" value="RepC_C"/>
</dbReference>
<dbReference type="AlphaFoldDB" id="A0A327YE52"/>
<name>A0A327YE52_9RHOB</name>